<sequence length="82" mass="9851">MKLQHLYKQIYVNLDPISVKRKSIHVPSFLSKKPVFSHSDAFMKLCWEEGNSDSKDGVERTQLQYRRREHFCQYLVVFFGRE</sequence>
<dbReference type="Proteomes" id="UP000053237">
    <property type="component" value="Unassembled WGS sequence"/>
</dbReference>
<evidence type="ECO:0000313" key="1">
    <source>
        <dbReference type="EMBL" id="CCI50411.1"/>
    </source>
</evidence>
<reference evidence="1 2" key="1">
    <citation type="submission" date="2012-05" db="EMBL/GenBank/DDBJ databases">
        <title>Recombination and specialization in a pathogen metapopulation.</title>
        <authorList>
            <person name="Gardiner A."/>
            <person name="Kemen E."/>
            <person name="Schultz-Larsen T."/>
            <person name="MacLean D."/>
            <person name="Van Oosterhout C."/>
            <person name="Jones J.D.G."/>
        </authorList>
    </citation>
    <scope>NUCLEOTIDE SEQUENCE [LARGE SCALE GENOMIC DNA]</scope>
    <source>
        <strain evidence="1 2">Ac Nc2</strain>
    </source>
</reference>
<protein>
    <submittedName>
        <fullName evidence="1">Uncharacterized protein</fullName>
    </submittedName>
</protein>
<accession>A0A024GUZ2</accession>
<dbReference type="InParanoid" id="A0A024GUZ2"/>
<dbReference type="AlphaFoldDB" id="A0A024GUZ2"/>
<keyword evidence="2" id="KW-1185">Reference proteome</keyword>
<evidence type="ECO:0000313" key="2">
    <source>
        <dbReference type="Proteomes" id="UP000053237"/>
    </source>
</evidence>
<proteinExistence type="predicted"/>
<gene>
    <name evidence="1" type="ORF">BN9_121380</name>
</gene>
<comment type="caution">
    <text evidence="1">The sequence shown here is derived from an EMBL/GenBank/DDBJ whole genome shotgun (WGS) entry which is preliminary data.</text>
</comment>
<name>A0A024GUZ2_9STRA</name>
<dbReference type="EMBL" id="CAIX01000487">
    <property type="protein sequence ID" value="CCI50411.1"/>
    <property type="molecule type" value="Genomic_DNA"/>
</dbReference>
<organism evidence="1 2">
    <name type="scientific">Albugo candida</name>
    <dbReference type="NCBI Taxonomy" id="65357"/>
    <lineage>
        <taxon>Eukaryota</taxon>
        <taxon>Sar</taxon>
        <taxon>Stramenopiles</taxon>
        <taxon>Oomycota</taxon>
        <taxon>Peronosporomycetes</taxon>
        <taxon>Albuginales</taxon>
        <taxon>Albuginaceae</taxon>
        <taxon>Albugo</taxon>
    </lineage>
</organism>